<evidence type="ECO:0000313" key="7">
    <source>
        <dbReference type="Proteomes" id="UP001196765"/>
    </source>
</evidence>
<name>A0AAW4MZ00_9BACT</name>
<dbReference type="PANTHER" id="PTHR20963:SF8">
    <property type="entry name" value="MULTIPLE INOSITOL POLYPHOSPHATE PHOSPHATASE 1"/>
    <property type="match status" value="1"/>
</dbReference>
<dbReference type="AlphaFoldDB" id="A0AAW4MZ00"/>
<comment type="caution">
    <text evidence="6">The sequence shown here is derived from an EMBL/GenBank/DDBJ whole genome shotgun (WGS) entry which is preliminary data.</text>
</comment>
<keyword evidence="3" id="KW-0378">Hydrolase</keyword>
<evidence type="ECO:0000256" key="1">
    <source>
        <dbReference type="ARBA" id="ARBA00004370"/>
    </source>
</evidence>
<dbReference type="Pfam" id="PF00328">
    <property type="entry name" value="His_Phos_2"/>
    <property type="match status" value="1"/>
</dbReference>
<protein>
    <submittedName>
        <fullName evidence="6">Histidine phosphatase family protein</fullName>
    </submittedName>
</protein>
<evidence type="ECO:0000256" key="4">
    <source>
        <dbReference type="ARBA" id="ARBA00023136"/>
    </source>
</evidence>
<feature type="signal peptide" evidence="5">
    <location>
        <begin position="1"/>
        <end position="30"/>
    </location>
</feature>
<dbReference type="PANTHER" id="PTHR20963">
    <property type="entry name" value="MULTIPLE INOSITOL POLYPHOSPHATE PHOSPHATASE-RELATED"/>
    <property type="match status" value="1"/>
</dbReference>
<sequence>MFPKQNYMITMNTKNLLLLASLTLAMPLTAQTPQEDFKRDITLSGSNYVAYRGPQKQLTAAPKGYKPFYLSHYGRHGSRYMIGKQAYDVPYFSLLKAKQEGKLTAKGEETLAKVKMIREEAKGRDGELTPLGALQHQGITRRMMERFPEIFAGNTNIEARSTLVIRCILSMENGLQQMLRINPKLHIFHDASEHDMYYMNQDDRYLDSLKHSVGIKVALQEFAQKHVSYSRVMQELFNDPAWVKQNINQSDLNRKLYKMASSIQGTELRGKVSLYDLFTEEELYQNWLNANIGWQMAYGNSPYTGNVQPFSQRNLLRNIIQKADSCIALPHPGATLRYGHDTMVTPLTCLLDLNGYGEEIKDPEKIASQWWDYKITPMATNLQFVFYRNKANDVLVKVLLNEDEATLPIKSDVAPYYHWNDFKEYCLKKLAGYKR</sequence>
<dbReference type="InterPro" id="IPR000560">
    <property type="entry name" value="His_Pase_clade-2"/>
</dbReference>
<keyword evidence="4" id="KW-0472">Membrane</keyword>
<reference evidence="6" key="1">
    <citation type="submission" date="2021-06" db="EMBL/GenBank/DDBJ databases">
        <title>Collection of gut derived symbiotic bacterial strains cultured from healthy donors.</title>
        <authorList>
            <person name="Lin H."/>
            <person name="Littmann E."/>
            <person name="Pamer E.G."/>
        </authorList>
    </citation>
    <scope>NUCLEOTIDE SEQUENCE</scope>
    <source>
        <strain evidence="6">MSK.21.74</strain>
    </source>
</reference>
<dbReference type="EMBL" id="JAHOEI010000009">
    <property type="protein sequence ID" value="MBV3387005.1"/>
    <property type="molecule type" value="Genomic_DNA"/>
</dbReference>
<gene>
    <name evidence="6" type="ORF">KSW82_04530</name>
</gene>
<evidence type="ECO:0000256" key="3">
    <source>
        <dbReference type="ARBA" id="ARBA00022801"/>
    </source>
</evidence>
<organism evidence="6 7">
    <name type="scientific">Segatella copri</name>
    <dbReference type="NCBI Taxonomy" id="165179"/>
    <lineage>
        <taxon>Bacteria</taxon>
        <taxon>Pseudomonadati</taxon>
        <taxon>Bacteroidota</taxon>
        <taxon>Bacteroidia</taxon>
        <taxon>Bacteroidales</taxon>
        <taxon>Prevotellaceae</taxon>
        <taxon>Segatella</taxon>
    </lineage>
</organism>
<proteinExistence type="predicted"/>
<dbReference type="Proteomes" id="UP001196765">
    <property type="component" value="Unassembled WGS sequence"/>
</dbReference>
<dbReference type="GO" id="GO:0016020">
    <property type="term" value="C:membrane"/>
    <property type="evidence" value="ECO:0007669"/>
    <property type="project" value="UniProtKB-SubCell"/>
</dbReference>
<evidence type="ECO:0000256" key="2">
    <source>
        <dbReference type="ARBA" id="ARBA00022729"/>
    </source>
</evidence>
<feature type="chain" id="PRO_5043341255" evidence="5">
    <location>
        <begin position="31"/>
        <end position="435"/>
    </location>
</feature>
<comment type="subcellular location">
    <subcellularLocation>
        <location evidence="1">Membrane</location>
    </subcellularLocation>
</comment>
<evidence type="ECO:0000256" key="5">
    <source>
        <dbReference type="SAM" id="SignalP"/>
    </source>
</evidence>
<evidence type="ECO:0000313" key="6">
    <source>
        <dbReference type="EMBL" id="MBV3387005.1"/>
    </source>
</evidence>
<keyword evidence="2 5" id="KW-0732">Signal</keyword>
<accession>A0AAW4MZ00</accession>
<dbReference type="GO" id="GO:0016787">
    <property type="term" value="F:hydrolase activity"/>
    <property type="evidence" value="ECO:0007669"/>
    <property type="project" value="UniProtKB-KW"/>
</dbReference>